<evidence type="ECO:0000313" key="1">
    <source>
        <dbReference type="EMBL" id="MDO1451957.1"/>
    </source>
</evidence>
<dbReference type="RefSeq" id="WP_302042751.1">
    <property type="nucleotide sequence ID" value="NZ_JAUKPO010000136.1"/>
</dbReference>
<proteinExistence type="predicted"/>
<sequence length="202" mass="23395">MKIFKIILFSVIVILTIALLALRIRTVNRAESTTTILAGLDEESEFLAAVYYPVSEKIIINDSMVFHPGKIFIQDAVKLKHHFFIFSSYYEKSASNWKNITYESSGSPNQYGLVLDANRNDTTFNEVTYTLGEKFLDYYSLNNGLIDVHNRQFNVGDFEKLDTLKFYLKKTKIRSSDIGKYYQNKISLEEQPIDSVLFVRRK</sequence>
<protein>
    <submittedName>
        <fullName evidence="1">Uncharacterized protein</fullName>
    </submittedName>
</protein>
<name>A0ABT8RIL8_9BACT</name>
<organism evidence="1 2">
    <name type="scientific">Rhodocytophaga aerolata</name>
    <dbReference type="NCBI Taxonomy" id="455078"/>
    <lineage>
        <taxon>Bacteria</taxon>
        <taxon>Pseudomonadati</taxon>
        <taxon>Bacteroidota</taxon>
        <taxon>Cytophagia</taxon>
        <taxon>Cytophagales</taxon>
        <taxon>Rhodocytophagaceae</taxon>
        <taxon>Rhodocytophaga</taxon>
    </lineage>
</organism>
<dbReference type="EMBL" id="JAUKPO010000136">
    <property type="protein sequence ID" value="MDO1451957.1"/>
    <property type="molecule type" value="Genomic_DNA"/>
</dbReference>
<dbReference type="Proteomes" id="UP001168528">
    <property type="component" value="Unassembled WGS sequence"/>
</dbReference>
<accession>A0ABT8RIL8</accession>
<reference evidence="1" key="1">
    <citation type="submission" date="2023-07" db="EMBL/GenBank/DDBJ databases">
        <title>The genome sequence of Rhodocytophaga aerolata KACC 12507.</title>
        <authorList>
            <person name="Zhang X."/>
        </authorList>
    </citation>
    <scope>NUCLEOTIDE SEQUENCE</scope>
    <source>
        <strain evidence="1">KACC 12507</strain>
    </source>
</reference>
<gene>
    <name evidence="1" type="ORF">Q0590_37155</name>
</gene>
<evidence type="ECO:0000313" key="2">
    <source>
        <dbReference type="Proteomes" id="UP001168528"/>
    </source>
</evidence>
<keyword evidence="2" id="KW-1185">Reference proteome</keyword>
<comment type="caution">
    <text evidence="1">The sequence shown here is derived from an EMBL/GenBank/DDBJ whole genome shotgun (WGS) entry which is preliminary data.</text>
</comment>